<dbReference type="AlphaFoldDB" id="A0A023EYQ2"/>
<accession>A0A023EYQ2</accession>
<name>A0A023EYQ2_TRIIF</name>
<dbReference type="PANTHER" id="PTHR46599">
    <property type="entry name" value="PIGGYBAC TRANSPOSABLE ELEMENT-DERIVED PROTEIN 4"/>
    <property type="match status" value="1"/>
</dbReference>
<feature type="compositionally biased region" description="Low complexity" evidence="1">
    <location>
        <begin position="47"/>
        <end position="59"/>
    </location>
</feature>
<organism evidence="3">
    <name type="scientific">Triatoma infestans</name>
    <name type="common">Assassin bug</name>
    <dbReference type="NCBI Taxonomy" id="30076"/>
    <lineage>
        <taxon>Eukaryota</taxon>
        <taxon>Metazoa</taxon>
        <taxon>Ecdysozoa</taxon>
        <taxon>Arthropoda</taxon>
        <taxon>Hexapoda</taxon>
        <taxon>Insecta</taxon>
        <taxon>Pterygota</taxon>
        <taxon>Neoptera</taxon>
        <taxon>Paraneoptera</taxon>
        <taxon>Hemiptera</taxon>
        <taxon>Heteroptera</taxon>
        <taxon>Panheteroptera</taxon>
        <taxon>Cimicomorpha</taxon>
        <taxon>Reduviidae</taxon>
        <taxon>Triatominae</taxon>
        <taxon>Triatoma</taxon>
    </lineage>
</organism>
<dbReference type="InterPro" id="IPR029526">
    <property type="entry name" value="PGBD"/>
</dbReference>
<reference evidence="3" key="1">
    <citation type="journal article" date="2014" name="PLoS Negl. Trop. Dis.">
        <title>An updated insight into the Sialotranscriptome of Triatoma infestans: developmental stage and geographic variations.</title>
        <authorList>
            <person name="Schwarz A."/>
            <person name="Medrano-Mercado N."/>
            <person name="Schaub G.A."/>
            <person name="Struchiner C.J."/>
            <person name="Bargues M.D."/>
            <person name="Levy M.Z."/>
            <person name="Ribeiro J.M."/>
        </authorList>
    </citation>
    <scope>NUCLEOTIDE SEQUENCE</scope>
    <source>
        <strain evidence="3">Chile</strain>
        <tissue evidence="3">Salivary glands</tissue>
    </source>
</reference>
<proteinExistence type="evidence at transcript level"/>
<dbReference type="PANTHER" id="PTHR46599:SF3">
    <property type="entry name" value="PIGGYBAC TRANSPOSABLE ELEMENT-DERIVED PROTEIN 4"/>
    <property type="match status" value="1"/>
</dbReference>
<feature type="region of interest" description="Disordered" evidence="1">
    <location>
        <begin position="24"/>
        <end position="61"/>
    </location>
</feature>
<feature type="non-terminal residue" evidence="3">
    <location>
        <position position="551"/>
    </location>
</feature>
<protein>
    <submittedName>
        <fullName evidence="3">Putative piggybac transposable element-derived</fullName>
    </submittedName>
</protein>
<evidence type="ECO:0000259" key="2">
    <source>
        <dbReference type="Pfam" id="PF13843"/>
    </source>
</evidence>
<evidence type="ECO:0000256" key="1">
    <source>
        <dbReference type="SAM" id="MobiDB-lite"/>
    </source>
</evidence>
<dbReference type="Pfam" id="PF13843">
    <property type="entry name" value="DDE_Tnp_1_7"/>
    <property type="match status" value="1"/>
</dbReference>
<feature type="domain" description="PiggyBac transposable element-derived protein" evidence="2">
    <location>
        <begin position="93"/>
        <end position="446"/>
    </location>
</feature>
<dbReference type="EMBL" id="GBBI01004440">
    <property type="protein sequence ID" value="JAC14272.1"/>
    <property type="molecule type" value="mRNA"/>
</dbReference>
<evidence type="ECO:0000313" key="3">
    <source>
        <dbReference type="EMBL" id="JAC14272.1"/>
    </source>
</evidence>
<sequence>MDLGEIDDIEKQFFLSDEIIEPDSEVELAPPKRKPRRRQVLSDSENEMSPPESPPNESMWTLPQGNQVTIIPFTDFPGLKPFSLRHTMNMSQPFDFYSLLVPDTLFESIALETNTFAMQQLAKNTRSKSRLIKWKATDKEEIKKLFGILLWMGMVKLPKLSLYWSKNKMFVQDFVKSVMSRNRFEILLRTLHFVDNESSLNNDRLHKIRPIIEALNKTFSSHYTPNKELCVDESLIPFRGRLIFRQYNKQKRHKYGIKLFKLCSNPGYTLKIHIYAGKNFDAEHTTPTNVVLSLCKDILNKGHTLCTDNWYTNLDLARKLIASETHLIGTLRKNRKGLPKVVVQTKLKKDEFIARESTDGITVMKWRDKREVLVLSTKHSIGFKKIIKKGREIIKPKIVVDYNCAKSSVDLSDQLAAYSTPLRKTLKWYKRLGFELLLNTAVINSMILYKETTRKSISVVDFRTALIENLIATNPELEMTRDLRPKRLKHELKKRVGLAKTVRKYCKRCYKNNSKSNNRQLSRKITKKVTTYCANCPGEPHFCLPCFNSEH</sequence>